<feature type="domain" description="NAD-dependent epimerase/dehydratase" evidence="1">
    <location>
        <begin position="3"/>
        <end position="226"/>
    </location>
</feature>
<evidence type="ECO:0000313" key="3">
    <source>
        <dbReference type="Proteomes" id="UP000509702"/>
    </source>
</evidence>
<dbReference type="SUPFAM" id="SSF51735">
    <property type="entry name" value="NAD(P)-binding Rossmann-fold domains"/>
    <property type="match status" value="1"/>
</dbReference>
<dbReference type="KEGG" id="aoz:HUE56_00360"/>
<keyword evidence="2" id="KW-0614">Plasmid</keyword>
<protein>
    <submittedName>
        <fullName evidence="2">NAD(P)-dependent oxidoreductase</fullName>
    </submittedName>
</protein>
<gene>
    <name evidence="2" type="ORF">HUE56_00360</name>
</gene>
<sequence>MAVLVTGGTGFVGSHLLKGLLADGHEVIVLKRSTSDLTRVRPLLGDPGLSFVDIDRDGIAGAFAGAPVEAAVHVATSYGRGGETLASILEANLIFPVELIELCVQHKVRAFVNTDSYFCKEKKSYSALPNYSLSKQNLLPWLKKFSDRIMLVNACLEHVYGAHDSPTKFCEDLIRKVALQRVDSHPLTHGHQKRDFVHVDDVVRAYVAIVRRAVGTESGYAEVNVGTGRSVEIRAFAETVKRLSGSPTDLRFGAIPYRDDEIMNSVADTRALSAMGIELGIGIEEGIADVLSRYGVGPAS</sequence>
<keyword evidence="3" id="KW-1185">Reference proteome</keyword>
<dbReference type="Proteomes" id="UP000509702">
    <property type="component" value="Plasmid unnamed1"/>
</dbReference>
<dbReference type="PANTHER" id="PTHR43245:SF13">
    <property type="entry name" value="UDP-D-APIOSE_UDP-D-XYLOSE SYNTHASE 2"/>
    <property type="match status" value="1"/>
</dbReference>
<dbReference type="AlphaFoldDB" id="A0A6N1ABC0"/>
<dbReference type="OrthoDB" id="9798669at2"/>
<reference evidence="2 3" key="1">
    <citation type="submission" date="2020-06" db="EMBL/GenBank/DDBJ databases">
        <title>Complete genome of Azosprillum oryzae KACC14407.</title>
        <authorList>
            <person name="Kim M."/>
            <person name="Park Y.-J."/>
            <person name="Shin J.-H."/>
        </authorList>
    </citation>
    <scope>NUCLEOTIDE SEQUENCE [LARGE SCALE GENOMIC DNA]</scope>
    <source>
        <strain evidence="2 3">KACC 14407</strain>
        <plasmid evidence="2 3">unnamed1</plasmid>
    </source>
</reference>
<dbReference type="RefSeq" id="WP_149201800.1">
    <property type="nucleotide sequence ID" value="NZ_BSOV01000088.1"/>
</dbReference>
<dbReference type="InterPro" id="IPR001509">
    <property type="entry name" value="Epimerase_deHydtase"/>
</dbReference>
<dbReference type="InterPro" id="IPR036291">
    <property type="entry name" value="NAD(P)-bd_dom_sf"/>
</dbReference>
<dbReference type="Pfam" id="PF01370">
    <property type="entry name" value="Epimerase"/>
    <property type="match status" value="1"/>
</dbReference>
<organism evidence="2 3">
    <name type="scientific">Azospirillum oryzae</name>
    <dbReference type="NCBI Taxonomy" id="286727"/>
    <lineage>
        <taxon>Bacteria</taxon>
        <taxon>Pseudomonadati</taxon>
        <taxon>Pseudomonadota</taxon>
        <taxon>Alphaproteobacteria</taxon>
        <taxon>Rhodospirillales</taxon>
        <taxon>Azospirillaceae</taxon>
        <taxon>Azospirillum</taxon>
    </lineage>
</organism>
<dbReference type="InterPro" id="IPR050177">
    <property type="entry name" value="Lipid_A_modif_metabolic_enz"/>
</dbReference>
<accession>A0A6N1ABC0</accession>
<name>A0A6N1ABC0_9PROT</name>
<dbReference type="Gene3D" id="3.40.50.720">
    <property type="entry name" value="NAD(P)-binding Rossmann-like Domain"/>
    <property type="match status" value="1"/>
</dbReference>
<dbReference type="PANTHER" id="PTHR43245">
    <property type="entry name" value="BIFUNCTIONAL POLYMYXIN RESISTANCE PROTEIN ARNA"/>
    <property type="match status" value="1"/>
</dbReference>
<proteinExistence type="predicted"/>
<evidence type="ECO:0000259" key="1">
    <source>
        <dbReference type="Pfam" id="PF01370"/>
    </source>
</evidence>
<geneLocation type="plasmid" evidence="2 3">
    <name>unnamed1</name>
</geneLocation>
<evidence type="ECO:0000313" key="2">
    <source>
        <dbReference type="EMBL" id="QKS49001.1"/>
    </source>
</evidence>
<dbReference type="EMBL" id="CP054615">
    <property type="protein sequence ID" value="QKS49001.1"/>
    <property type="molecule type" value="Genomic_DNA"/>
</dbReference>